<dbReference type="AlphaFoldDB" id="A0A6B3SQJ0"/>
<dbReference type="EMBL" id="JAAIVB010000026">
    <property type="protein sequence ID" value="NEX61016.1"/>
    <property type="molecule type" value="Genomic_DNA"/>
</dbReference>
<keyword evidence="3" id="KW-1185">Reference proteome</keyword>
<name>A0A6B3SQJ0_9BURK</name>
<evidence type="ECO:0000313" key="2">
    <source>
        <dbReference type="EMBL" id="NEX61016.1"/>
    </source>
</evidence>
<organism evidence="2 3">
    <name type="scientific">Noviherbaspirillum galbum</name>
    <dbReference type="NCBI Taxonomy" id="2709383"/>
    <lineage>
        <taxon>Bacteria</taxon>
        <taxon>Pseudomonadati</taxon>
        <taxon>Pseudomonadota</taxon>
        <taxon>Betaproteobacteria</taxon>
        <taxon>Burkholderiales</taxon>
        <taxon>Oxalobacteraceae</taxon>
        <taxon>Noviherbaspirillum</taxon>
    </lineage>
</organism>
<sequence length="134" mass="14643">MNINEIVDKAYRDKSFKEIANAPVSALHGVSAKDAEALEKAFRIRTVRDLANLKYVKWAYAIATLAEEEPSPEHEATKEALLDDAVQMTFPASDPPAVTSGITRIEVPPEMPPASLDHQNSQAIEEVKGKNGKS</sequence>
<dbReference type="Proteomes" id="UP000482155">
    <property type="component" value="Unassembled WGS sequence"/>
</dbReference>
<evidence type="ECO:0000313" key="3">
    <source>
        <dbReference type="Proteomes" id="UP000482155"/>
    </source>
</evidence>
<comment type="caution">
    <text evidence="2">The sequence shown here is derived from an EMBL/GenBank/DDBJ whole genome shotgun (WGS) entry which is preliminary data.</text>
</comment>
<protein>
    <submittedName>
        <fullName evidence="2">Uncharacterized protein</fullName>
    </submittedName>
</protein>
<gene>
    <name evidence="2" type="ORF">G3574_08000</name>
</gene>
<reference evidence="2 3" key="1">
    <citation type="submission" date="2020-02" db="EMBL/GenBank/DDBJ databases">
        <authorList>
            <person name="Kim M.K."/>
        </authorList>
    </citation>
    <scope>NUCLEOTIDE SEQUENCE [LARGE SCALE GENOMIC DNA]</scope>
    <source>
        <strain evidence="2 3">17J57-3</strain>
    </source>
</reference>
<dbReference type="RefSeq" id="WP_163961821.1">
    <property type="nucleotide sequence ID" value="NZ_JAAIVB010000026.1"/>
</dbReference>
<proteinExistence type="predicted"/>
<feature type="region of interest" description="Disordered" evidence="1">
    <location>
        <begin position="106"/>
        <end position="134"/>
    </location>
</feature>
<evidence type="ECO:0000256" key="1">
    <source>
        <dbReference type="SAM" id="MobiDB-lite"/>
    </source>
</evidence>
<accession>A0A6B3SQJ0</accession>
<feature type="compositionally biased region" description="Basic and acidic residues" evidence="1">
    <location>
        <begin position="125"/>
        <end position="134"/>
    </location>
</feature>